<organism evidence="1 2">
    <name type="scientific">Cephalotus follicularis</name>
    <name type="common">Albany pitcher plant</name>
    <dbReference type="NCBI Taxonomy" id="3775"/>
    <lineage>
        <taxon>Eukaryota</taxon>
        <taxon>Viridiplantae</taxon>
        <taxon>Streptophyta</taxon>
        <taxon>Embryophyta</taxon>
        <taxon>Tracheophyta</taxon>
        <taxon>Spermatophyta</taxon>
        <taxon>Magnoliopsida</taxon>
        <taxon>eudicotyledons</taxon>
        <taxon>Gunneridae</taxon>
        <taxon>Pentapetalae</taxon>
        <taxon>rosids</taxon>
        <taxon>fabids</taxon>
        <taxon>Oxalidales</taxon>
        <taxon>Cephalotaceae</taxon>
        <taxon>Cephalotus</taxon>
    </lineage>
</organism>
<reference evidence="2" key="1">
    <citation type="submission" date="2016-04" db="EMBL/GenBank/DDBJ databases">
        <title>Cephalotus genome sequencing.</title>
        <authorList>
            <person name="Fukushima K."/>
            <person name="Hasebe M."/>
            <person name="Fang X."/>
        </authorList>
    </citation>
    <scope>NUCLEOTIDE SEQUENCE [LARGE SCALE GENOMIC DNA]</scope>
    <source>
        <strain evidence="2">cv. St1</strain>
    </source>
</reference>
<proteinExistence type="predicted"/>
<sequence>LIKPFKVQNKGIITKIFQKPITKEINVLKTLSLFVEQLQNSQIREKINNIINNLCSALPDAFCHRNRYVVSLPYKKDFTEQNIPTKVRPIQMTYKLIHKLLNKNLIRPSKSPWNCTAFYVNKNSEIERRTLRLVINCKPFDMGKICLY</sequence>
<dbReference type="InParanoid" id="A0A1Q3D4X0"/>
<feature type="non-terminal residue" evidence="1">
    <location>
        <position position="1"/>
    </location>
</feature>
<dbReference type="EMBL" id="BDDD01004374">
    <property type="protein sequence ID" value="GAV87556.1"/>
    <property type="molecule type" value="Genomic_DNA"/>
</dbReference>
<comment type="caution">
    <text evidence="1">The sequence shown here is derived from an EMBL/GenBank/DDBJ whole genome shotgun (WGS) entry which is preliminary data.</text>
</comment>
<accession>A0A1Q3D4X0</accession>
<protein>
    <recommendedName>
        <fullName evidence="3">Reverse transcriptase domain-containing protein</fullName>
    </recommendedName>
</protein>
<evidence type="ECO:0000313" key="1">
    <source>
        <dbReference type="EMBL" id="GAV87556.1"/>
    </source>
</evidence>
<dbReference type="SUPFAM" id="SSF56672">
    <property type="entry name" value="DNA/RNA polymerases"/>
    <property type="match status" value="1"/>
</dbReference>
<dbReference type="InterPro" id="IPR043502">
    <property type="entry name" value="DNA/RNA_pol_sf"/>
</dbReference>
<dbReference type="Gene3D" id="3.10.10.10">
    <property type="entry name" value="HIV Type 1 Reverse Transcriptase, subunit A, domain 1"/>
    <property type="match status" value="1"/>
</dbReference>
<evidence type="ECO:0000313" key="2">
    <source>
        <dbReference type="Proteomes" id="UP000187406"/>
    </source>
</evidence>
<keyword evidence="2" id="KW-1185">Reference proteome</keyword>
<evidence type="ECO:0008006" key="3">
    <source>
        <dbReference type="Google" id="ProtNLM"/>
    </source>
</evidence>
<gene>
    <name evidence="1" type="ORF">CFOL_v3_30982</name>
</gene>
<dbReference type="AlphaFoldDB" id="A0A1Q3D4X0"/>
<dbReference type="Proteomes" id="UP000187406">
    <property type="component" value="Unassembled WGS sequence"/>
</dbReference>
<name>A0A1Q3D4X0_CEPFO</name>